<dbReference type="InterPro" id="IPR045153">
    <property type="entry name" value="Est1/Ebs1-like"/>
</dbReference>
<comment type="subcellular location">
    <subcellularLocation>
        <location evidence="2">Cytoplasm</location>
    </subcellularLocation>
    <subcellularLocation>
        <location evidence="1">Nucleus</location>
    </subcellularLocation>
</comment>
<dbReference type="Pfam" id="PF10374">
    <property type="entry name" value="EST1"/>
    <property type="match status" value="1"/>
</dbReference>
<organism evidence="8">
    <name type="scientific">Oikopleura dioica</name>
    <name type="common">Tunicate</name>
    <dbReference type="NCBI Taxonomy" id="34765"/>
    <lineage>
        <taxon>Eukaryota</taxon>
        <taxon>Metazoa</taxon>
        <taxon>Chordata</taxon>
        <taxon>Tunicata</taxon>
        <taxon>Appendicularia</taxon>
        <taxon>Copelata</taxon>
        <taxon>Oikopleuridae</taxon>
        <taxon>Oikopleura</taxon>
    </lineage>
</organism>
<dbReference type="GO" id="GO:0000184">
    <property type="term" value="P:nuclear-transcribed mRNA catabolic process, nonsense-mediated decay"/>
    <property type="evidence" value="ECO:0007669"/>
    <property type="project" value="UniProtKB-KW"/>
</dbReference>
<dbReference type="GO" id="GO:0042162">
    <property type="term" value="F:telomeric DNA binding"/>
    <property type="evidence" value="ECO:0007669"/>
    <property type="project" value="TreeGrafter"/>
</dbReference>
<keyword evidence="9" id="KW-1185">Reference proteome</keyword>
<keyword evidence="4" id="KW-0866">Nonsense-mediated mRNA decay</keyword>
<proteinExistence type="predicted"/>
<dbReference type="Gene3D" id="1.25.40.10">
    <property type="entry name" value="Tetratricopeptide repeat domain"/>
    <property type="match status" value="1"/>
</dbReference>
<dbReference type="SMART" id="SM00670">
    <property type="entry name" value="PINc"/>
    <property type="match status" value="1"/>
</dbReference>
<reference evidence="8" key="1">
    <citation type="journal article" date="2010" name="Science">
        <title>Plasticity of animal genome architecture unmasked by rapid evolution of a pelagic tunicate.</title>
        <authorList>
            <person name="Denoeud F."/>
            <person name="Henriet S."/>
            <person name="Mungpakdee S."/>
            <person name="Aury J.M."/>
            <person name="Da Silva C."/>
            <person name="Brinkmann H."/>
            <person name="Mikhaleva J."/>
            <person name="Olsen L.C."/>
            <person name="Jubin C."/>
            <person name="Canestro C."/>
            <person name="Bouquet J.M."/>
            <person name="Danks G."/>
            <person name="Poulain J."/>
            <person name="Campsteijn C."/>
            <person name="Adamski M."/>
            <person name="Cross I."/>
            <person name="Yadetie F."/>
            <person name="Muffato M."/>
            <person name="Louis A."/>
            <person name="Butcher S."/>
            <person name="Tsagkogeorga G."/>
            <person name="Konrad A."/>
            <person name="Singh S."/>
            <person name="Jensen M.F."/>
            <person name="Cong E.H."/>
            <person name="Eikeseth-Otteraa H."/>
            <person name="Noel B."/>
            <person name="Anthouard V."/>
            <person name="Porcel B.M."/>
            <person name="Kachouri-Lafond R."/>
            <person name="Nishino A."/>
            <person name="Ugolini M."/>
            <person name="Chourrout P."/>
            <person name="Nishida H."/>
            <person name="Aasland R."/>
            <person name="Huzurbazar S."/>
            <person name="Westhof E."/>
            <person name="Delsuc F."/>
            <person name="Lehrach H."/>
            <person name="Reinhardt R."/>
            <person name="Weissenbach J."/>
            <person name="Roy S.W."/>
            <person name="Artiguenave F."/>
            <person name="Postlethwait J.H."/>
            <person name="Manak J.R."/>
            <person name="Thompson E.M."/>
            <person name="Jaillon O."/>
            <person name="Du Pasquier L."/>
            <person name="Boudinot P."/>
            <person name="Liberles D.A."/>
            <person name="Volff J.N."/>
            <person name="Philippe H."/>
            <person name="Lenhard B."/>
            <person name="Roest Crollius H."/>
            <person name="Wincker P."/>
            <person name="Chourrout D."/>
        </authorList>
    </citation>
    <scope>NUCLEOTIDE SEQUENCE [LARGE SCALE GENOMIC DNA]</scope>
</reference>
<feature type="compositionally biased region" description="Basic and acidic residues" evidence="6">
    <location>
        <begin position="15"/>
        <end position="27"/>
    </location>
</feature>
<dbReference type="GO" id="GO:0070034">
    <property type="term" value="F:telomerase RNA binding"/>
    <property type="evidence" value="ECO:0007669"/>
    <property type="project" value="TreeGrafter"/>
</dbReference>
<dbReference type="PANTHER" id="PTHR15696">
    <property type="entry name" value="SMG-7 SUPPRESSOR WITH MORPHOLOGICAL EFFECT ON GENITALIA PROTEIN 7"/>
    <property type="match status" value="1"/>
</dbReference>
<dbReference type="PANTHER" id="PTHR15696:SF0">
    <property type="entry name" value="TELOMERASE-BINDING PROTEIN EST1A"/>
    <property type="match status" value="1"/>
</dbReference>
<evidence type="ECO:0000313" key="8">
    <source>
        <dbReference type="EMBL" id="CBY09259.1"/>
    </source>
</evidence>
<evidence type="ECO:0000256" key="3">
    <source>
        <dbReference type="ARBA" id="ARBA00022490"/>
    </source>
</evidence>
<keyword evidence="3" id="KW-0963">Cytoplasm</keyword>
<evidence type="ECO:0000313" key="9">
    <source>
        <dbReference type="Proteomes" id="UP000001307"/>
    </source>
</evidence>
<sequence>MKINLESSIQNFQNSHERDRVSKGSGPEKRRALDIFTQLVTFHPAFTMQEKVFDLVWKGIFYREVELYRKKLENASEEDASAITVEFVDCLLLGVDYYNDVVARCEEKFQFTVKYHENHGIKVAQARHVKMCLYLCQQFFIHMGDLSRYIEQLDRSSTQRLSRKMPNSRDFYTSAKNLDPRHAKPHYQLGVLSTEQQRHFEAIIHYIRAASVEKGGGSGTAMSLNKEFEMARREAVSFLARKEHQKELTKTLENRDVWFIKRKLPTMSKEQLNKRFKLTFLAALGRIFTGIDVALVKDFLEQAYSDLDALISMTKNGERPYIPAGFLVELAIAAVFGMQQSIERKQNEKDALMMFFGLLALLCRRLKNKLKSLMKSCPDGDIYIIGDGNCRLLAVDEIQNRTTHVYPNPGRTINEIKQRVEQFSINTGPTVPICILHAGNEDSSTINQTKPICEIVKDFRDLVSVVKSTFPNAAIYFSEIFPRWDQDKLRAEKLNAEIYKIAPELGIKFLYHKETFQKKDLFTFKDKELAILSDKGKRKFSSVLTKCIEKELSCHNDFALALENDQVSALLPAMRILTEYLATHHQHSMFASQKVSNLESVGSCGAIFSELSNLICHKPLPVHVSLTTKNNQETVNCIETVDLQGFRPLRESGIGSEWFGAKSNRLYENTVRMTVISKALDEHAKEDNRVIRVHRHQFMPTELEKQSPTPVEERFLVKSVVPDTNCWIEKSDKLSKVLKLENLKLEVFVSLCVKSELEGLTKSEKQKVANQAKKSLELIDEKKLRLLTSTGVILAAGKTYSEAPQSNIRNDDIIKNSVKLARNSVLLTDDKNLMLKSRSEKVPVMMVHHFLDWTSKA</sequence>
<dbReference type="SUPFAM" id="SSF88723">
    <property type="entry name" value="PIN domain-like"/>
    <property type="match status" value="1"/>
</dbReference>
<dbReference type="InterPro" id="IPR011990">
    <property type="entry name" value="TPR-like_helical_dom_sf"/>
</dbReference>
<dbReference type="SUPFAM" id="SSF52266">
    <property type="entry name" value="SGNH hydrolase"/>
    <property type="match status" value="1"/>
</dbReference>
<dbReference type="GO" id="GO:0005697">
    <property type="term" value="C:telomerase holoenzyme complex"/>
    <property type="evidence" value="ECO:0007669"/>
    <property type="project" value="TreeGrafter"/>
</dbReference>
<accession>E4XCD4</accession>
<dbReference type="InParanoid" id="E4XCD4"/>
<dbReference type="EMBL" id="FN653035">
    <property type="protein sequence ID" value="CBY09259.1"/>
    <property type="molecule type" value="Genomic_DNA"/>
</dbReference>
<dbReference type="Pfam" id="PF13638">
    <property type="entry name" value="PIN_4"/>
    <property type="match status" value="1"/>
</dbReference>
<dbReference type="Gene3D" id="3.40.50.1110">
    <property type="entry name" value="SGNH hydrolase"/>
    <property type="match status" value="1"/>
</dbReference>
<dbReference type="OrthoDB" id="2017974at2759"/>
<dbReference type="InterPro" id="IPR019458">
    <property type="entry name" value="Est1-like_N"/>
</dbReference>
<dbReference type="Proteomes" id="UP000001307">
    <property type="component" value="Unassembled WGS sequence"/>
</dbReference>
<evidence type="ECO:0000256" key="2">
    <source>
        <dbReference type="ARBA" id="ARBA00004496"/>
    </source>
</evidence>
<dbReference type="AlphaFoldDB" id="E4XCD4"/>
<evidence type="ECO:0000259" key="7">
    <source>
        <dbReference type="SMART" id="SM00670"/>
    </source>
</evidence>
<evidence type="ECO:0000256" key="5">
    <source>
        <dbReference type="ARBA" id="ARBA00023242"/>
    </source>
</evidence>
<feature type="compositionally biased region" description="Polar residues" evidence="6">
    <location>
        <begin position="1"/>
        <end position="14"/>
    </location>
</feature>
<dbReference type="InterPro" id="IPR002716">
    <property type="entry name" value="PIN_dom"/>
</dbReference>
<dbReference type="InterPro" id="IPR029060">
    <property type="entry name" value="PIN-like_dom_sf"/>
</dbReference>
<dbReference type="InterPro" id="IPR036514">
    <property type="entry name" value="SGNH_hydro_sf"/>
</dbReference>
<keyword evidence="5" id="KW-0539">Nucleus</keyword>
<protein>
    <recommendedName>
        <fullName evidence="7">PIN domain-containing protein</fullName>
    </recommendedName>
</protein>
<evidence type="ECO:0000256" key="4">
    <source>
        <dbReference type="ARBA" id="ARBA00023161"/>
    </source>
</evidence>
<dbReference type="InterPro" id="IPR018834">
    <property type="entry name" value="DNA/RNA-bd_Est1-type"/>
</dbReference>
<evidence type="ECO:0000256" key="1">
    <source>
        <dbReference type="ARBA" id="ARBA00004123"/>
    </source>
</evidence>
<dbReference type="Gene3D" id="3.40.50.1010">
    <property type="entry name" value="5'-nuclease"/>
    <property type="match status" value="1"/>
</dbReference>
<feature type="domain" description="PIN" evidence="7">
    <location>
        <begin position="718"/>
        <end position="835"/>
    </location>
</feature>
<evidence type="ECO:0000256" key="6">
    <source>
        <dbReference type="SAM" id="MobiDB-lite"/>
    </source>
</evidence>
<dbReference type="Pfam" id="PF10373">
    <property type="entry name" value="EST1_DNA_bind"/>
    <property type="match status" value="1"/>
</dbReference>
<dbReference type="SUPFAM" id="SSF48452">
    <property type="entry name" value="TPR-like"/>
    <property type="match status" value="1"/>
</dbReference>
<gene>
    <name evidence="8" type="ORF">GSOID_T00007793001</name>
</gene>
<name>E4XCD4_OIKDI</name>
<feature type="region of interest" description="Disordered" evidence="6">
    <location>
        <begin position="1"/>
        <end position="27"/>
    </location>
</feature>
<dbReference type="GO" id="GO:0005737">
    <property type="term" value="C:cytoplasm"/>
    <property type="evidence" value="ECO:0007669"/>
    <property type="project" value="UniProtKB-SubCell"/>
</dbReference>